<dbReference type="Gene3D" id="3.90.1200.10">
    <property type="match status" value="1"/>
</dbReference>
<accession>W7HT81</accession>
<dbReference type="InterPro" id="IPR011009">
    <property type="entry name" value="Kinase-like_dom_sf"/>
</dbReference>
<dbReference type="Proteomes" id="UP000024837">
    <property type="component" value="Unassembled WGS sequence"/>
</dbReference>
<dbReference type="HOGENOM" id="CLU_059226_1_1_1"/>
<evidence type="ECO:0000313" key="2">
    <source>
        <dbReference type="EMBL" id="EWC47301.1"/>
    </source>
</evidence>
<feature type="domain" description="Aminoglycoside phosphotransferase" evidence="1">
    <location>
        <begin position="152"/>
        <end position="292"/>
    </location>
</feature>
<organism evidence="2 3">
    <name type="scientific">Drechslerella stenobrocha 248</name>
    <dbReference type="NCBI Taxonomy" id="1043628"/>
    <lineage>
        <taxon>Eukaryota</taxon>
        <taxon>Fungi</taxon>
        <taxon>Dikarya</taxon>
        <taxon>Ascomycota</taxon>
        <taxon>Pezizomycotina</taxon>
        <taxon>Orbiliomycetes</taxon>
        <taxon>Orbiliales</taxon>
        <taxon>Orbiliaceae</taxon>
        <taxon>Drechslerella</taxon>
    </lineage>
</organism>
<evidence type="ECO:0000313" key="3">
    <source>
        <dbReference type="Proteomes" id="UP000024837"/>
    </source>
</evidence>
<dbReference type="AlphaFoldDB" id="W7HT81"/>
<protein>
    <recommendedName>
        <fullName evidence="1">Aminoglycoside phosphotransferase domain-containing protein</fullName>
    </recommendedName>
</protein>
<keyword evidence="3" id="KW-1185">Reference proteome</keyword>
<dbReference type="SUPFAM" id="SSF56112">
    <property type="entry name" value="Protein kinase-like (PK-like)"/>
    <property type="match status" value="1"/>
</dbReference>
<dbReference type="OrthoDB" id="25129at2759"/>
<gene>
    <name evidence="2" type="ORF">DRE_03420</name>
</gene>
<name>W7HT81_9PEZI</name>
<dbReference type="InterPro" id="IPR002575">
    <property type="entry name" value="Aminoglycoside_PTrfase"/>
</dbReference>
<evidence type="ECO:0000259" key="1">
    <source>
        <dbReference type="Pfam" id="PF01636"/>
    </source>
</evidence>
<reference evidence="2 3" key="1">
    <citation type="submission" date="2013-05" db="EMBL/GenBank/DDBJ databases">
        <title>Drechslerella stenobrocha genome reveals carnivorous origination and mechanical trapping mechanism of predatory fungi.</title>
        <authorList>
            <person name="Liu X."/>
            <person name="Zhang W."/>
            <person name="Liu K."/>
        </authorList>
    </citation>
    <scope>NUCLEOTIDE SEQUENCE [LARGE SCALE GENOMIC DNA]</scope>
    <source>
        <strain evidence="2 3">248</strain>
    </source>
</reference>
<proteinExistence type="predicted"/>
<dbReference type="EMBL" id="KI966411">
    <property type="protein sequence ID" value="EWC47301.1"/>
    <property type="molecule type" value="Genomic_DNA"/>
</dbReference>
<sequence length="384" mass="41899">MAETPTKLAMLKSTEQVLEYLSVVAGASLPERFRNPTSIIQLTTGLANGIHRLVLSAPLSNTNIGDGPRTVILKHSTPHIIDVGGKTVVWDLWPYDLRALREVPNTERVKTPKVYWVDETNRVVIIEDAGPESRTLKDVLLSDTIPSVGVFRQIGDELGKYLAQLHTWGSSPEVMSRFENKDARVIASWRTVGRVEDEVEKACPDIPQDVKTALKTWCDKEKEKAMNGVDTVIMGDFWTGNVLVNLTAAGELESLYVVDWEMVRPADAAVELSQMLAEVWEAGQFGRSTDAKAAAKDLAVALCSAYEHGARMLPENMLRDVMVGAGAHVAVWAEFGFTKQITTEACQTAKRKAGKLIQEALTGGTEGGQASAWGLAGLDKSTKP</sequence>
<dbReference type="Pfam" id="PF01636">
    <property type="entry name" value="APH"/>
    <property type="match status" value="1"/>
</dbReference>